<gene>
    <name evidence="2" type="ORF">IQ24_01637</name>
</gene>
<feature type="region of interest" description="Disordered" evidence="1">
    <location>
        <begin position="1"/>
        <end position="57"/>
    </location>
</feature>
<dbReference type="OrthoDB" id="7775900at2"/>
<organism evidence="2 3">
    <name type="scientific">Paracoccus sulfuroxidans</name>
    <dbReference type="NCBI Taxonomy" id="384678"/>
    <lineage>
        <taxon>Bacteria</taxon>
        <taxon>Pseudomonadati</taxon>
        <taxon>Pseudomonadota</taxon>
        <taxon>Alphaproteobacteria</taxon>
        <taxon>Rhodobacterales</taxon>
        <taxon>Paracoccaceae</taxon>
        <taxon>Paracoccus</taxon>
    </lineage>
</organism>
<accession>A0A562NSE2</accession>
<dbReference type="Proteomes" id="UP000316225">
    <property type="component" value="Unassembled WGS sequence"/>
</dbReference>
<name>A0A562NSE2_9RHOB</name>
<evidence type="ECO:0000313" key="3">
    <source>
        <dbReference type="Proteomes" id="UP000316225"/>
    </source>
</evidence>
<sequence length="124" mass="13563">MVNQISPFPPARPSTETSGTTTTNLRGRAHLTPDKQIQGQGQIPPPRARLDENRSETGGFREILEEGFGRVRLPDTIQLVAALEAARDHAGLADKAVPGLGRLVTAVIDDETRKLQRYLDLRGQ</sequence>
<dbReference type="AlphaFoldDB" id="A0A562NSE2"/>
<keyword evidence="3" id="KW-1185">Reference proteome</keyword>
<dbReference type="RefSeq" id="WP_145397367.1">
    <property type="nucleotide sequence ID" value="NZ_VLKU01000004.1"/>
</dbReference>
<dbReference type="EMBL" id="VLKU01000004">
    <property type="protein sequence ID" value="TWI35128.1"/>
    <property type="molecule type" value="Genomic_DNA"/>
</dbReference>
<proteinExistence type="predicted"/>
<evidence type="ECO:0000313" key="2">
    <source>
        <dbReference type="EMBL" id="TWI35128.1"/>
    </source>
</evidence>
<evidence type="ECO:0000256" key="1">
    <source>
        <dbReference type="SAM" id="MobiDB-lite"/>
    </source>
</evidence>
<protein>
    <submittedName>
        <fullName evidence="2">Uncharacterized protein</fullName>
    </submittedName>
</protein>
<feature type="compositionally biased region" description="Low complexity" evidence="1">
    <location>
        <begin position="14"/>
        <end position="23"/>
    </location>
</feature>
<reference evidence="2 3" key="1">
    <citation type="journal article" date="2015" name="Stand. Genomic Sci.">
        <title>Genomic Encyclopedia of Bacterial and Archaeal Type Strains, Phase III: the genomes of soil and plant-associated and newly described type strains.</title>
        <authorList>
            <person name="Whitman W.B."/>
            <person name="Woyke T."/>
            <person name="Klenk H.P."/>
            <person name="Zhou Y."/>
            <person name="Lilburn T.G."/>
            <person name="Beck B.J."/>
            <person name="De Vos P."/>
            <person name="Vandamme P."/>
            <person name="Eisen J.A."/>
            <person name="Garrity G."/>
            <person name="Hugenholtz P."/>
            <person name="Kyrpides N.C."/>
        </authorList>
    </citation>
    <scope>NUCLEOTIDE SEQUENCE [LARGE SCALE GENOMIC DNA]</scope>
    <source>
        <strain evidence="2 3">CGMCC 1.5364</strain>
    </source>
</reference>
<comment type="caution">
    <text evidence="2">The sequence shown here is derived from an EMBL/GenBank/DDBJ whole genome shotgun (WGS) entry which is preliminary data.</text>
</comment>